<dbReference type="Proteomes" id="UP000663842">
    <property type="component" value="Unassembled WGS sequence"/>
</dbReference>
<reference evidence="2" key="1">
    <citation type="submission" date="2021-02" db="EMBL/GenBank/DDBJ databases">
        <authorList>
            <person name="Nowell W R."/>
        </authorList>
    </citation>
    <scope>NUCLEOTIDE SEQUENCE</scope>
</reference>
<dbReference type="AlphaFoldDB" id="A0A816S8Q4"/>
<organism evidence="2 4">
    <name type="scientific">Rotaria magnacalcarata</name>
    <dbReference type="NCBI Taxonomy" id="392030"/>
    <lineage>
        <taxon>Eukaryota</taxon>
        <taxon>Metazoa</taxon>
        <taxon>Spiralia</taxon>
        <taxon>Gnathifera</taxon>
        <taxon>Rotifera</taxon>
        <taxon>Eurotatoria</taxon>
        <taxon>Bdelloidea</taxon>
        <taxon>Philodinida</taxon>
        <taxon>Philodinidae</taxon>
        <taxon>Rotaria</taxon>
    </lineage>
</organism>
<evidence type="ECO:0000313" key="3">
    <source>
        <dbReference type="EMBL" id="CAF3853972.1"/>
    </source>
</evidence>
<proteinExistence type="predicted"/>
<dbReference type="Proteomes" id="UP000663887">
    <property type="component" value="Unassembled WGS sequence"/>
</dbReference>
<comment type="caution">
    <text evidence="2">The sequence shown here is derived from an EMBL/GenBank/DDBJ whole genome shotgun (WGS) entry which is preliminary data.</text>
</comment>
<evidence type="ECO:0000313" key="4">
    <source>
        <dbReference type="Proteomes" id="UP000663887"/>
    </source>
</evidence>
<evidence type="ECO:0008006" key="5">
    <source>
        <dbReference type="Google" id="ProtNLM"/>
    </source>
</evidence>
<evidence type="ECO:0000313" key="2">
    <source>
        <dbReference type="EMBL" id="CAF2085117.1"/>
    </source>
</evidence>
<dbReference type="EMBL" id="CAJNRG010006359">
    <property type="protein sequence ID" value="CAF2085117.1"/>
    <property type="molecule type" value="Genomic_DNA"/>
</dbReference>
<protein>
    <recommendedName>
        <fullName evidence="5">Secreted protein</fullName>
    </recommendedName>
</protein>
<feature type="signal peptide" evidence="1">
    <location>
        <begin position="1"/>
        <end position="19"/>
    </location>
</feature>
<evidence type="ECO:0000256" key="1">
    <source>
        <dbReference type="SAM" id="SignalP"/>
    </source>
</evidence>
<keyword evidence="1" id="KW-0732">Signal</keyword>
<feature type="chain" id="PRO_5036413161" description="Secreted protein" evidence="1">
    <location>
        <begin position="20"/>
        <end position="129"/>
    </location>
</feature>
<accession>A0A816S8Q4</accession>
<dbReference type="EMBL" id="CAJOBF010000684">
    <property type="protein sequence ID" value="CAF3853972.1"/>
    <property type="molecule type" value="Genomic_DNA"/>
</dbReference>
<gene>
    <name evidence="3" type="ORF">UXM345_LOCUS7990</name>
    <name evidence="2" type="ORF">XDN619_LOCUS15530</name>
</gene>
<sequence>MHLTGVFILLLLSVGTVSSLVSGGPWTIFEIPVCDYFAKHPDLATPALANANQTLHKFDNTPRAFNSALAYINAPGNWQKLINGKTQCSEFMDGLGEALKADCQQQPRTGKPIANQIMEEFQQLFAGMF</sequence>
<name>A0A816S8Q4_9BILA</name>